<accession>A0A0K1IUP1</accession>
<feature type="domain" description="HVO-A0261-like N-terminal" evidence="2">
    <location>
        <begin position="13"/>
        <end position="87"/>
    </location>
</feature>
<dbReference type="RefSeq" id="WP_004975850.1">
    <property type="nucleotide sequence ID" value="NZ_CP011947.1"/>
</dbReference>
<proteinExistence type="predicted"/>
<dbReference type="InterPro" id="IPR036388">
    <property type="entry name" value="WH-like_DNA-bd_sf"/>
</dbReference>
<dbReference type="Pfam" id="PF25213">
    <property type="entry name" value="HVO_A0261_N"/>
    <property type="match status" value="1"/>
</dbReference>
<organism evidence="3 4">
    <name type="scientific">Haloferax gibbonsii</name>
    <dbReference type="NCBI Taxonomy" id="35746"/>
    <lineage>
        <taxon>Archaea</taxon>
        <taxon>Methanobacteriati</taxon>
        <taxon>Methanobacteriota</taxon>
        <taxon>Stenosarchaea group</taxon>
        <taxon>Halobacteria</taxon>
        <taxon>Halobacteriales</taxon>
        <taxon>Haloferacaceae</taxon>
        <taxon>Haloferax</taxon>
    </lineage>
</organism>
<protein>
    <submittedName>
        <fullName evidence="3">Uncharacterized protein</fullName>
    </submittedName>
</protein>
<dbReference type="PATRIC" id="fig|35746.4.peg.2258"/>
<dbReference type="Proteomes" id="UP000066124">
    <property type="component" value="Chromosome"/>
</dbReference>
<dbReference type="InterPro" id="IPR013561">
    <property type="entry name" value="FilR1_middle_dom"/>
</dbReference>
<evidence type="ECO:0000313" key="4">
    <source>
        <dbReference type="Proteomes" id="UP000066124"/>
    </source>
</evidence>
<evidence type="ECO:0000259" key="1">
    <source>
        <dbReference type="Pfam" id="PF08350"/>
    </source>
</evidence>
<dbReference type="AlphaFoldDB" id="A0A0K1IUP1"/>
<dbReference type="KEGG" id="hgi:ABY42_10525"/>
<dbReference type="Pfam" id="PF08350">
    <property type="entry name" value="FilR1_middle"/>
    <property type="match status" value="1"/>
</dbReference>
<gene>
    <name evidence="3" type="ORF">ABY42_10525</name>
</gene>
<dbReference type="GeneID" id="25246393"/>
<dbReference type="InterPro" id="IPR036390">
    <property type="entry name" value="WH_DNA-bd_sf"/>
</dbReference>
<name>A0A0K1IUP1_HALGI</name>
<reference evidence="4" key="1">
    <citation type="journal article" date="2015" name="J. Biotechnol.">
        <title>Complete genome sequence of Haloferax gibbonsii strain ARA6, a potential producer of polyhydroxyalkanoates and halocins isolated from Araruama, Rio de Janeiro, Brasil.</title>
        <authorList>
            <person name="Pinto L.H."/>
            <person name="D'Alincourt Carvalho-Assef A.P."/>
            <person name="Vieira R.P."/>
            <person name="Clementino M.M."/>
            <person name="Albano R.M."/>
        </authorList>
    </citation>
    <scope>NUCLEOTIDE SEQUENCE [LARGE SCALE GENOMIC DNA]</scope>
    <source>
        <strain evidence="4">ARA6</strain>
    </source>
</reference>
<feature type="domain" description="Methanogenesis regulatory protein FilR1 middle" evidence="1">
    <location>
        <begin position="122"/>
        <end position="252"/>
    </location>
</feature>
<dbReference type="Gene3D" id="1.10.10.10">
    <property type="entry name" value="Winged helix-like DNA-binding domain superfamily/Winged helix DNA-binding domain"/>
    <property type="match status" value="1"/>
</dbReference>
<dbReference type="EMBL" id="CP011947">
    <property type="protein sequence ID" value="AKU08149.1"/>
    <property type="molecule type" value="Genomic_DNA"/>
</dbReference>
<dbReference type="InterPro" id="IPR057527">
    <property type="entry name" value="HVO_A0261-like_N"/>
</dbReference>
<dbReference type="SUPFAM" id="SSF46785">
    <property type="entry name" value="Winged helix' DNA-binding domain"/>
    <property type="match status" value="1"/>
</dbReference>
<sequence length="264" mass="29319">MPSPATEEIIDLVTRRWNVLESLSDRALSKPELEATLEVSRSTVDRAIGELEAASMVVRDPSSGYQLTEFGRPVYRLCKRTRRCLDAVTEAYSLGSAVPSGANGELPMYDGATLVSTEPHVPDKPLQHLLDRMREAESLRGYTPVVLQQYVEVCNEHATRREADVELVVPPQAHQCLRTTYPDEYQRALRTSRVRLHETAASLPFGLLVFDERANRTCALVSYSKAGATGVLFNDTTSAIGWATQTYRELKADSTPVDQPKATH</sequence>
<evidence type="ECO:0000313" key="3">
    <source>
        <dbReference type="EMBL" id="AKU08149.1"/>
    </source>
</evidence>
<evidence type="ECO:0000259" key="2">
    <source>
        <dbReference type="Pfam" id="PF25213"/>
    </source>
</evidence>